<dbReference type="OrthoDB" id="1918246at2759"/>
<gene>
    <name evidence="4" type="ORF">F0562_022229</name>
</gene>
<dbReference type="Pfam" id="PF03108">
    <property type="entry name" value="DBD_Tnp_Mut"/>
    <property type="match status" value="1"/>
</dbReference>
<dbReference type="Pfam" id="PF10551">
    <property type="entry name" value="MULE"/>
    <property type="match status" value="1"/>
</dbReference>
<evidence type="ECO:0000256" key="1">
    <source>
        <dbReference type="SAM" id="MobiDB-lite"/>
    </source>
</evidence>
<evidence type="ECO:0000313" key="4">
    <source>
        <dbReference type="EMBL" id="KAA8544217.1"/>
    </source>
</evidence>
<proteinExistence type="predicted"/>
<dbReference type="InterPro" id="IPR018289">
    <property type="entry name" value="MULE_transposase_dom"/>
</dbReference>
<sequence length="373" mass="41902">MSAVPCYTVDVNVTVTISSQTGEDEICDSDDFYRLTSEDEAFVPSVDENLRNSTFNTIANPSVNVEIHGGDDLSDFESNDDAEYNPSSESSNTNEGEGKGKFTSRVFEYNLYGNEYHAREGDKIALKLGQLFENMDKLREVLRDYNMRQGCNIIRDKNEKARVTAHCANSSCMWRIHTSSLPDGVTYMIKTYKGDHTCMRLQSNSNVNSSWITKKLGETIKTNPEMKVDAMQTYLQKTYGIETRKMQWPFIRIDGCHLKGPYGGVLLATVSLDGNNGLIPITVEVVESENRDNWRFFLQNLNTVIGAHSSEVPWTFMSDQQKGFDRVIAKTFSEATHRRYCQNLCANMRIKSLGMLPPTSARGSLDGSQANGS</sequence>
<feature type="domain" description="Transposase MuDR plant" evidence="2">
    <location>
        <begin position="124"/>
        <end position="189"/>
    </location>
</feature>
<organism evidence="4 5">
    <name type="scientific">Nyssa sinensis</name>
    <dbReference type="NCBI Taxonomy" id="561372"/>
    <lineage>
        <taxon>Eukaryota</taxon>
        <taxon>Viridiplantae</taxon>
        <taxon>Streptophyta</taxon>
        <taxon>Embryophyta</taxon>
        <taxon>Tracheophyta</taxon>
        <taxon>Spermatophyta</taxon>
        <taxon>Magnoliopsida</taxon>
        <taxon>eudicotyledons</taxon>
        <taxon>Gunneridae</taxon>
        <taxon>Pentapetalae</taxon>
        <taxon>asterids</taxon>
        <taxon>Cornales</taxon>
        <taxon>Nyssaceae</taxon>
        <taxon>Nyssa</taxon>
    </lineage>
</organism>
<protein>
    <recommendedName>
        <fullName evidence="6">Transposase MuDR plant domain-containing protein</fullName>
    </recommendedName>
</protein>
<dbReference type="EMBL" id="CM018034">
    <property type="protein sequence ID" value="KAA8544217.1"/>
    <property type="molecule type" value="Genomic_DNA"/>
</dbReference>
<evidence type="ECO:0000313" key="5">
    <source>
        <dbReference type="Proteomes" id="UP000325577"/>
    </source>
</evidence>
<dbReference type="InterPro" id="IPR004332">
    <property type="entry name" value="Transposase_MuDR"/>
</dbReference>
<reference evidence="4 5" key="1">
    <citation type="submission" date="2019-09" db="EMBL/GenBank/DDBJ databases">
        <title>A chromosome-level genome assembly of the Chinese tupelo Nyssa sinensis.</title>
        <authorList>
            <person name="Yang X."/>
            <person name="Kang M."/>
            <person name="Yang Y."/>
            <person name="Xiong H."/>
            <person name="Wang M."/>
            <person name="Zhang Z."/>
            <person name="Wang Z."/>
            <person name="Wu H."/>
            <person name="Ma T."/>
            <person name="Liu J."/>
            <person name="Xi Z."/>
        </authorList>
    </citation>
    <scope>NUCLEOTIDE SEQUENCE [LARGE SCALE GENOMIC DNA]</scope>
    <source>
        <strain evidence="4">J267</strain>
        <tissue evidence="4">Leaf</tissue>
    </source>
</reference>
<accession>A0A5J5BR34</accession>
<evidence type="ECO:0000259" key="2">
    <source>
        <dbReference type="Pfam" id="PF03108"/>
    </source>
</evidence>
<evidence type="ECO:0000259" key="3">
    <source>
        <dbReference type="Pfam" id="PF10551"/>
    </source>
</evidence>
<dbReference type="PANTHER" id="PTHR31973">
    <property type="entry name" value="POLYPROTEIN, PUTATIVE-RELATED"/>
    <property type="match status" value="1"/>
</dbReference>
<name>A0A5J5BR34_9ASTE</name>
<keyword evidence="5" id="KW-1185">Reference proteome</keyword>
<feature type="region of interest" description="Disordered" evidence="1">
    <location>
        <begin position="69"/>
        <end position="99"/>
    </location>
</feature>
<dbReference type="Proteomes" id="UP000325577">
    <property type="component" value="Linkage Group LG11"/>
</dbReference>
<dbReference type="PANTHER" id="PTHR31973:SF187">
    <property type="entry name" value="MUTATOR TRANSPOSASE MUDRA PROTEIN"/>
    <property type="match status" value="1"/>
</dbReference>
<evidence type="ECO:0008006" key="6">
    <source>
        <dbReference type="Google" id="ProtNLM"/>
    </source>
</evidence>
<dbReference type="AlphaFoldDB" id="A0A5J5BR34"/>
<feature type="compositionally biased region" description="Low complexity" evidence="1">
    <location>
        <begin position="84"/>
        <end position="95"/>
    </location>
</feature>
<feature type="compositionally biased region" description="Acidic residues" evidence="1">
    <location>
        <begin position="72"/>
        <end position="83"/>
    </location>
</feature>
<feature type="domain" description="MULE transposase" evidence="3">
    <location>
        <begin position="251"/>
        <end position="340"/>
    </location>
</feature>